<comment type="similarity">
    <text evidence="2 3">Belongs to the peptidase S26 family.</text>
</comment>
<name>A0ABR9R5X0_9FIRM</name>
<dbReference type="PANTHER" id="PTHR43390:SF1">
    <property type="entry name" value="CHLOROPLAST PROCESSING PEPTIDASE"/>
    <property type="match status" value="1"/>
</dbReference>
<reference evidence="6 7" key="1">
    <citation type="submission" date="2020-10" db="EMBL/GenBank/DDBJ databases">
        <title>ChiBAC.</title>
        <authorList>
            <person name="Zenner C."/>
            <person name="Hitch T.C.A."/>
            <person name="Clavel T."/>
        </authorList>
    </citation>
    <scope>NUCLEOTIDE SEQUENCE [LARGE SCALE GENOMIC DNA]</scope>
    <source>
        <strain evidence="6 7">DSM 109015</strain>
    </source>
</reference>
<dbReference type="InterPro" id="IPR019533">
    <property type="entry name" value="Peptidase_S26"/>
</dbReference>
<dbReference type="EC" id="3.4.21.89" evidence="3"/>
<comment type="catalytic activity">
    <reaction evidence="3">
        <text>Cleavage of hydrophobic, N-terminal signal or leader sequences from secreted and periplasmic proteins.</text>
        <dbReference type="EC" id="3.4.21.89"/>
    </reaction>
</comment>
<feature type="signal peptide" evidence="4">
    <location>
        <begin position="1"/>
        <end position="19"/>
    </location>
</feature>
<evidence type="ECO:0000259" key="5">
    <source>
        <dbReference type="Pfam" id="PF10502"/>
    </source>
</evidence>
<dbReference type="InterPro" id="IPR036286">
    <property type="entry name" value="LexA/Signal_pep-like_sf"/>
</dbReference>
<protein>
    <recommendedName>
        <fullName evidence="3">Signal peptidase I</fullName>
        <ecNumber evidence="3">3.4.21.89</ecNumber>
    </recommendedName>
</protein>
<dbReference type="SUPFAM" id="SSF51306">
    <property type="entry name" value="LexA/Signal peptidase"/>
    <property type="match status" value="1"/>
</dbReference>
<dbReference type="Proteomes" id="UP000768567">
    <property type="component" value="Unassembled WGS sequence"/>
</dbReference>
<comment type="subcellular location">
    <subcellularLocation>
        <location evidence="1">Cell membrane</location>
        <topology evidence="1">Single-pass type II membrane protein</topology>
    </subcellularLocation>
    <subcellularLocation>
        <location evidence="3">Membrane</location>
        <topology evidence="3">Single-pass type II membrane protein</topology>
    </subcellularLocation>
</comment>
<dbReference type="PANTHER" id="PTHR43390">
    <property type="entry name" value="SIGNAL PEPTIDASE I"/>
    <property type="match status" value="1"/>
</dbReference>
<dbReference type="InterPro" id="IPR000223">
    <property type="entry name" value="Pept_S26A_signal_pept_1"/>
</dbReference>
<keyword evidence="7" id="KW-1185">Reference proteome</keyword>
<dbReference type="NCBIfam" id="TIGR02227">
    <property type="entry name" value="sigpep_I_bact"/>
    <property type="match status" value="1"/>
</dbReference>
<evidence type="ECO:0000256" key="1">
    <source>
        <dbReference type="ARBA" id="ARBA00004401"/>
    </source>
</evidence>
<organism evidence="6 7">
    <name type="scientific">Gemmiger gallinarum</name>
    <dbReference type="NCBI Taxonomy" id="2779354"/>
    <lineage>
        <taxon>Bacteria</taxon>
        <taxon>Bacillati</taxon>
        <taxon>Bacillota</taxon>
        <taxon>Clostridia</taxon>
        <taxon>Eubacteriales</taxon>
        <taxon>Gemmiger</taxon>
    </lineage>
</organism>
<dbReference type="CDD" id="cd06530">
    <property type="entry name" value="S26_SPase_I"/>
    <property type="match status" value="1"/>
</dbReference>
<keyword evidence="3" id="KW-0645">Protease</keyword>
<accession>A0ABR9R5X0</accession>
<evidence type="ECO:0000313" key="7">
    <source>
        <dbReference type="Proteomes" id="UP000768567"/>
    </source>
</evidence>
<evidence type="ECO:0000256" key="3">
    <source>
        <dbReference type="RuleBase" id="RU362042"/>
    </source>
</evidence>
<gene>
    <name evidence="6" type="primary">lepB</name>
    <name evidence="6" type="ORF">INF35_12240</name>
</gene>
<evidence type="ECO:0000256" key="4">
    <source>
        <dbReference type="SAM" id="SignalP"/>
    </source>
</evidence>
<proteinExistence type="inferred from homology"/>
<dbReference type="Gene3D" id="2.10.109.10">
    <property type="entry name" value="Umud Fragment, subunit A"/>
    <property type="match status" value="1"/>
</dbReference>
<evidence type="ECO:0000256" key="2">
    <source>
        <dbReference type="ARBA" id="ARBA00009370"/>
    </source>
</evidence>
<evidence type="ECO:0000313" key="6">
    <source>
        <dbReference type="EMBL" id="MBE5038558.1"/>
    </source>
</evidence>
<comment type="caution">
    <text evidence="6">The sequence shown here is derived from an EMBL/GenBank/DDBJ whole genome shotgun (WGS) entry which is preliminary data.</text>
</comment>
<keyword evidence="4" id="KW-0732">Signal</keyword>
<dbReference type="GO" id="GO:0009003">
    <property type="term" value="F:signal peptidase activity"/>
    <property type="evidence" value="ECO:0007669"/>
    <property type="project" value="UniProtKB-EC"/>
</dbReference>
<keyword evidence="3 6" id="KW-0378">Hydrolase</keyword>
<feature type="domain" description="Peptidase S26" evidence="5">
    <location>
        <begin position="2"/>
        <end position="142"/>
    </location>
</feature>
<dbReference type="PRINTS" id="PR00727">
    <property type="entry name" value="LEADERPTASE"/>
</dbReference>
<sequence length="148" mass="16375">MVVLLGLLLGFAFGVTPMANDDMAPRISAGDLLLYYRLADDWANGDVMVFEKDGEQYVGRIVARGGDTVEVTDQATLVVNGSTVLENDIYYTTPKYDDGPTYPITLAEDEFFILCDYREGARDSRYFGPVKASEVKGKVITVVRRSNL</sequence>
<dbReference type="EMBL" id="JADCKC010000003">
    <property type="protein sequence ID" value="MBE5038558.1"/>
    <property type="molecule type" value="Genomic_DNA"/>
</dbReference>
<dbReference type="Pfam" id="PF10502">
    <property type="entry name" value="Peptidase_S26"/>
    <property type="match status" value="1"/>
</dbReference>
<feature type="chain" id="PRO_5046069572" description="Signal peptidase I" evidence="4">
    <location>
        <begin position="20"/>
        <end position="148"/>
    </location>
</feature>